<reference evidence="5" key="1">
    <citation type="journal article" date="2020" name="J Insects Food Feed">
        <title>The yellow mealworm (Tenebrio molitor) genome: a resource for the emerging insects as food and feed industry.</title>
        <authorList>
            <person name="Eriksson T."/>
            <person name="Andere A."/>
            <person name="Kelstrup H."/>
            <person name="Emery V."/>
            <person name="Picard C."/>
        </authorList>
    </citation>
    <scope>NUCLEOTIDE SEQUENCE</scope>
    <source>
        <strain evidence="5">Stoneville</strain>
        <tissue evidence="5">Whole head</tissue>
    </source>
</reference>
<evidence type="ECO:0000313" key="5">
    <source>
        <dbReference type="EMBL" id="KAH0815192.1"/>
    </source>
</evidence>
<evidence type="ECO:0000256" key="2">
    <source>
        <dbReference type="ARBA" id="ARBA00023108"/>
    </source>
</evidence>
<dbReference type="Proteomes" id="UP000719412">
    <property type="component" value="Unassembled WGS sequence"/>
</dbReference>
<dbReference type="PANTHER" id="PTHR11008:SF32">
    <property type="entry name" value="CIRCADIAN CLOCK-CONTROLLED PROTEIN DAYWAKE-RELATED"/>
    <property type="match status" value="1"/>
</dbReference>
<dbReference type="PANTHER" id="PTHR11008">
    <property type="entry name" value="PROTEIN TAKEOUT-LIKE PROTEIN"/>
    <property type="match status" value="1"/>
</dbReference>
<evidence type="ECO:0000256" key="3">
    <source>
        <dbReference type="ARBA" id="ARBA00060902"/>
    </source>
</evidence>
<dbReference type="FunFam" id="3.15.10.30:FF:000001">
    <property type="entry name" value="Takeout-like protein 1"/>
    <property type="match status" value="1"/>
</dbReference>
<dbReference type="AlphaFoldDB" id="A0A8J6HJ07"/>
<dbReference type="Gene3D" id="3.15.10.30">
    <property type="entry name" value="Haemolymph juvenile hormone binding protein"/>
    <property type="match status" value="1"/>
</dbReference>
<comment type="caution">
    <text evidence="5">The sequence shown here is derived from an EMBL/GenBank/DDBJ whole genome shotgun (WGS) entry which is preliminary data.</text>
</comment>
<gene>
    <name evidence="5" type="ORF">GEV33_007602</name>
</gene>
<evidence type="ECO:0000256" key="4">
    <source>
        <dbReference type="SAM" id="SignalP"/>
    </source>
</evidence>
<feature type="signal peptide" evidence="4">
    <location>
        <begin position="1"/>
        <end position="16"/>
    </location>
</feature>
<proteinExistence type="inferred from homology"/>
<dbReference type="GO" id="GO:0005615">
    <property type="term" value="C:extracellular space"/>
    <property type="evidence" value="ECO:0007669"/>
    <property type="project" value="TreeGrafter"/>
</dbReference>
<accession>A0A8J6HJ07</accession>
<keyword evidence="1 4" id="KW-0732">Signal</keyword>
<evidence type="ECO:0000256" key="1">
    <source>
        <dbReference type="ARBA" id="ARBA00022729"/>
    </source>
</evidence>
<evidence type="ECO:0008006" key="7">
    <source>
        <dbReference type="Google" id="ProtNLM"/>
    </source>
</evidence>
<dbReference type="InterPro" id="IPR038606">
    <property type="entry name" value="To_sf"/>
</dbReference>
<evidence type="ECO:0000313" key="6">
    <source>
        <dbReference type="Proteomes" id="UP000719412"/>
    </source>
</evidence>
<keyword evidence="6" id="KW-1185">Reference proteome</keyword>
<comment type="similarity">
    <text evidence="3">Belongs to the TO family.</text>
</comment>
<name>A0A8J6HJ07_TENMO</name>
<dbReference type="EMBL" id="JABDTM020023436">
    <property type="protein sequence ID" value="KAH0815192.1"/>
    <property type="molecule type" value="Genomic_DNA"/>
</dbReference>
<feature type="chain" id="PRO_5035319741" description="Protein takeout" evidence="4">
    <location>
        <begin position="17"/>
        <end position="243"/>
    </location>
</feature>
<reference evidence="5" key="2">
    <citation type="submission" date="2021-08" db="EMBL/GenBank/DDBJ databases">
        <authorList>
            <person name="Eriksson T."/>
        </authorList>
    </citation>
    <scope>NUCLEOTIDE SEQUENCE</scope>
    <source>
        <strain evidence="5">Stoneville</strain>
        <tissue evidence="5">Whole head</tissue>
    </source>
</reference>
<dbReference type="GO" id="GO:0007623">
    <property type="term" value="P:circadian rhythm"/>
    <property type="evidence" value="ECO:0007669"/>
    <property type="project" value="UniProtKB-ARBA"/>
</dbReference>
<keyword evidence="2" id="KW-0090">Biological rhythms</keyword>
<protein>
    <recommendedName>
        <fullName evidence="7">Protein takeout</fullName>
    </recommendedName>
</protein>
<dbReference type="SMART" id="SM00700">
    <property type="entry name" value="JHBP"/>
    <property type="match status" value="1"/>
</dbReference>
<dbReference type="InterPro" id="IPR010562">
    <property type="entry name" value="Haemolymph_juvenile_hormone-bd"/>
</dbReference>
<sequence>MRVVSVLALFLTAVAAKSLPADIVRCSRSDPNLNRCLDVHVMEAVRKFAGGNKDLGISQLEPLLIDKIQLGDPDTLQQEYNNVQLYGITSATILNSRANFSDENCHWDYESVTPSTRMEADYKVKGRLLLFHIDGQGKCNNTLYDIQGQNSFKCEKFKKKNKTHIRITDHVFKFKPKRVVLDYDNIIAGNKQLSEEVRKTLNENSLAIYSDFGPALEKVMASVWMQNVNRVFSRVPEDELFLP</sequence>
<dbReference type="Pfam" id="PF06585">
    <property type="entry name" value="JHBP"/>
    <property type="match status" value="1"/>
</dbReference>
<organism evidence="5 6">
    <name type="scientific">Tenebrio molitor</name>
    <name type="common">Yellow mealworm beetle</name>
    <dbReference type="NCBI Taxonomy" id="7067"/>
    <lineage>
        <taxon>Eukaryota</taxon>
        <taxon>Metazoa</taxon>
        <taxon>Ecdysozoa</taxon>
        <taxon>Arthropoda</taxon>
        <taxon>Hexapoda</taxon>
        <taxon>Insecta</taxon>
        <taxon>Pterygota</taxon>
        <taxon>Neoptera</taxon>
        <taxon>Endopterygota</taxon>
        <taxon>Coleoptera</taxon>
        <taxon>Polyphaga</taxon>
        <taxon>Cucujiformia</taxon>
        <taxon>Tenebrionidae</taxon>
        <taxon>Tenebrio</taxon>
    </lineage>
</organism>